<name>A0ACB8UY92_9EURO</name>
<reference evidence="1" key="1">
    <citation type="journal article" date="2022" name="bioRxiv">
        <title>Population genetic analysis of Ophidiomyces ophidiicola, the causative agent of snake fungal disease, indicates recent introductions to the USA.</title>
        <authorList>
            <person name="Ladner J.T."/>
            <person name="Palmer J.M."/>
            <person name="Ettinger C.L."/>
            <person name="Stajich J.E."/>
            <person name="Farrell T.M."/>
            <person name="Glorioso B.M."/>
            <person name="Lawson B."/>
            <person name="Price S.J."/>
            <person name="Stengle A.G."/>
            <person name="Grear D.A."/>
            <person name="Lorch J.M."/>
        </authorList>
    </citation>
    <scope>NUCLEOTIDE SEQUENCE</scope>
    <source>
        <strain evidence="1">NWHC 24266-5</strain>
    </source>
</reference>
<gene>
    <name evidence="1" type="ORF">LOY88_002803</name>
</gene>
<evidence type="ECO:0000313" key="1">
    <source>
        <dbReference type="EMBL" id="KAI2388007.1"/>
    </source>
</evidence>
<sequence>MAMAIDAAIVIPENEAGRYGIDRGQVKRAKSKGGGFFVNVEVLHHLHCLNLLRQTSHYNYEYYQRQGTGAFVNSKEVLRQHTGHCLDMLRQQIMCTADTGVFGQWWVTQVGPFVDFNTKHKCKNFEEIRKWAEARQVADEDGYAERRADDVVLERLP</sequence>
<organism evidence="1">
    <name type="scientific">Ophidiomyces ophidiicola</name>
    <dbReference type="NCBI Taxonomy" id="1387563"/>
    <lineage>
        <taxon>Eukaryota</taxon>
        <taxon>Fungi</taxon>
        <taxon>Dikarya</taxon>
        <taxon>Ascomycota</taxon>
        <taxon>Pezizomycotina</taxon>
        <taxon>Eurotiomycetes</taxon>
        <taxon>Eurotiomycetidae</taxon>
        <taxon>Onygenales</taxon>
        <taxon>Onygenaceae</taxon>
        <taxon>Ophidiomyces</taxon>
    </lineage>
</organism>
<comment type="caution">
    <text evidence="1">The sequence shown here is derived from an EMBL/GenBank/DDBJ whole genome shotgun (WGS) entry which is preliminary data.</text>
</comment>
<dbReference type="EMBL" id="JALBCA010000034">
    <property type="protein sequence ID" value="KAI2388007.1"/>
    <property type="molecule type" value="Genomic_DNA"/>
</dbReference>
<protein>
    <submittedName>
        <fullName evidence="1">Uncharacterized protein</fullName>
    </submittedName>
</protein>
<accession>A0ACB8UY92</accession>
<proteinExistence type="predicted"/>